<dbReference type="STRING" id="1890683.A0A427YH80"/>
<name>A0A427YH80_9TREE</name>
<dbReference type="EMBL" id="RSCD01000010">
    <property type="protein sequence ID" value="RSH90387.1"/>
    <property type="molecule type" value="Genomic_DNA"/>
</dbReference>
<dbReference type="OrthoDB" id="10017101at2759"/>
<dbReference type="Pfam" id="PF13649">
    <property type="entry name" value="Methyltransf_25"/>
    <property type="match status" value="1"/>
</dbReference>
<dbReference type="PANTHER" id="PTHR43861:SF1">
    <property type="entry name" value="TRANS-ACONITATE 2-METHYLTRANSFERASE"/>
    <property type="match status" value="1"/>
</dbReference>
<reference evidence="4 5" key="1">
    <citation type="submission" date="2018-11" db="EMBL/GenBank/DDBJ databases">
        <title>Genome sequence of Saitozyma podzolica DSM 27192.</title>
        <authorList>
            <person name="Aliyu H."/>
            <person name="Gorte O."/>
            <person name="Ochsenreither K."/>
        </authorList>
    </citation>
    <scope>NUCLEOTIDE SEQUENCE [LARGE SCALE GENOMIC DNA]</scope>
    <source>
        <strain evidence="4 5">DSM 27192</strain>
    </source>
</reference>
<dbReference type="Proteomes" id="UP000279259">
    <property type="component" value="Unassembled WGS sequence"/>
</dbReference>
<keyword evidence="2" id="KW-0808">Transferase</keyword>
<dbReference type="InterPro" id="IPR041698">
    <property type="entry name" value="Methyltransf_25"/>
</dbReference>
<sequence length="295" mass="31937">MSHATSLSNHNPSNYNTHADFVYSAAYTAPVLSLLDAKPGEKIIDLGCGTGELTEQISKIVGPEGTVVGLDSSESMLVKARAKSTNPSIKYIQGDIQKLYQTQNPALQGQFDAVFSSATFHWCKADPGGVVETIKWLLKPGGRVAFEFGGFGNTVGVRAAIHQVLKKEGVDPVPLDPWYFPTVAQYTSLLQSHGLTPVSLNLVPRPTPLTTTLHGWLLTFARNTFFANFDDAAADRLLKEVQEICRPDNYWSNDTPGIGLVSGAGSDHDAPRGKGEEGWEVMYVRLRGNATFSPA</sequence>
<evidence type="ECO:0000256" key="2">
    <source>
        <dbReference type="ARBA" id="ARBA00022679"/>
    </source>
</evidence>
<dbReference type="SUPFAM" id="SSF53335">
    <property type="entry name" value="S-adenosyl-L-methionine-dependent methyltransferases"/>
    <property type="match status" value="1"/>
</dbReference>
<dbReference type="CDD" id="cd02440">
    <property type="entry name" value="AdoMet_MTases"/>
    <property type="match status" value="1"/>
</dbReference>
<comment type="caution">
    <text evidence="4">The sequence shown here is derived from an EMBL/GenBank/DDBJ whole genome shotgun (WGS) entry which is preliminary data.</text>
</comment>
<protein>
    <recommendedName>
        <fullName evidence="3">Methyltransferase domain-containing protein</fullName>
    </recommendedName>
</protein>
<evidence type="ECO:0000259" key="3">
    <source>
        <dbReference type="Pfam" id="PF13649"/>
    </source>
</evidence>
<evidence type="ECO:0000313" key="4">
    <source>
        <dbReference type="EMBL" id="RSH90387.1"/>
    </source>
</evidence>
<keyword evidence="5" id="KW-1185">Reference proteome</keyword>
<dbReference type="Gene3D" id="3.40.50.150">
    <property type="entry name" value="Vaccinia Virus protein VP39"/>
    <property type="match status" value="1"/>
</dbReference>
<accession>A0A427YH80</accession>
<dbReference type="InterPro" id="IPR029063">
    <property type="entry name" value="SAM-dependent_MTases_sf"/>
</dbReference>
<keyword evidence="1" id="KW-0489">Methyltransferase</keyword>
<dbReference type="GO" id="GO:0032259">
    <property type="term" value="P:methylation"/>
    <property type="evidence" value="ECO:0007669"/>
    <property type="project" value="UniProtKB-KW"/>
</dbReference>
<dbReference type="GO" id="GO:0008168">
    <property type="term" value="F:methyltransferase activity"/>
    <property type="evidence" value="ECO:0007669"/>
    <property type="project" value="UniProtKB-KW"/>
</dbReference>
<feature type="domain" description="Methyltransferase" evidence="3">
    <location>
        <begin position="43"/>
        <end position="142"/>
    </location>
</feature>
<organism evidence="4 5">
    <name type="scientific">Saitozyma podzolica</name>
    <dbReference type="NCBI Taxonomy" id="1890683"/>
    <lineage>
        <taxon>Eukaryota</taxon>
        <taxon>Fungi</taxon>
        <taxon>Dikarya</taxon>
        <taxon>Basidiomycota</taxon>
        <taxon>Agaricomycotina</taxon>
        <taxon>Tremellomycetes</taxon>
        <taxon>Tremellales</taxon>
        <taxon>Trimorphomycetaceae</taxon>
        <taxon>Saitozyma</taxon>
    </lineage>
</organism>
<evidence type="ECO:0000256" key="1">
    <source>
        <dbReference type="ARBA" id="ARBA00022603"/>
    </source>
</evidence>
<gene>
    <name evidence="4" type="ORF">EHS25_000992</name>
</gene>
<dbReference type="PANTHER" id="PTHR43861">
    <property type="entry name" value="TRANS-ACONITATE 2-METHYLTRANSFERASE-RELATED"/>
    <property type="match status" value="1"/>
</dbReference>
<proteinExistence type="predicted"/>
<dbReference type="AlphaFoldDB" id="A0A427YH80"/>
<evidence type="ECO:0000313" key="5">
    <source>
        <dbReference type="Proteomes" id="UP000279259"/>
    </source>
</evidence>